<dbReference type="InterPro" id="IPR016024">
    <property type="entry name" value="ARM-type_fold"/>
</dbReference>
<feature type="signal peptide" evidence="2">
    <location>
        <begin position="1"/>
        <end position="24"/>
    </location>
</feature>
<feature type="chain" id="PRO_5043138207" evidence="2">
    <location>
        <begin position="25"/>
        <end position="848"/>
    </location>
</feature>
<feature type="compositionally biased region" description="Pro residues" evidence="1">
    <location>
        <begin position="833"/>
        <end position="848"/>
    </location>
</feature>
<dbReference type="GO" id="GO:0006898">
    <property type="term" value="P:receptor-mediated endocytosis"/>
    <property type="evidence" value="ECO:0007669"/>
    <property type="project" value="TreeGrafter"/>
</dbReference>
<reference evidence="5" key="1">
    <citation type="submission" date="2016-06" db="UniProtKB">
        <authorList>
            <consortium name="WormBaseParasite"/>
        </authorList>
    </citation>
    <scope>IDENTIFICATION</scope>
</reference>
<dbReference type="PANTHER" id="PTHR36983:SF2">
    <property type="entry name" value="DNAJ HOMOLOG SUBFAMILY C MEMBER 13"/>
    <property type="match status" value="1"/>
</dbReference>
<dbReference type="EMBL" id="UZAN01049191">
    <property type="protein sequence ID" value="VDP87172.1"/>
    <property type="molecule type" value="Genomic_DNA"/>
</dbReference>
<dbReference type="Proteomes" id="UP000272942">
    <property type="component" value="Unassembled WGS sequence"/>
</dbReference>
<protein>
    <submittedName>
        <fullName evidence="5">LisH domain-containing protein</fullName>
    </submittedName>
</protein>
<evidence type="ECO:0000313" key="3">
    <source>
        <dbReference type="EMBL" id="VDP87172.1"/>
    </source>
</evidence>
<accession>A0A183AU77</accession>
<reference evidence="3 4" key="2">
    <citation type="submission" date="2018-11" db="EMBL/GenBank/DDBJ databases">
        <authorList>
            <consortium name="Pathogen Informatics"/>
        </authorList>
    </citation>
    <scope>NUCLEOTIDE SEQUENCE [LARGE SCALE GENOMIC DNA]</scope>
    <source>
        <strain evidence="3 4">Egypt</strain>
    </source>
</reference>
<dbReference type="InterPro" id="IPR011989">
    <property type="entry name" value="ARM-like"/>
</dbReference>
<feature type="region of interest" description="Disordered" evidence="1">
    <location>
        <begin position="275"/>
        <end position="300"/>
    </location>
</feature>
<dbReference type="OrthoDB" id="69656at2759"/>
<proteinExistence type="predicted"/>
<gene>
    <name evidence="3" type="ORF">ECPE_LOCUS10512</name>
</gene>
<keyword evidence="2" id="KW-0732">Signal</keyword>
<organism evidence="5">
    <name type="scientific">Echinostoma caproni</name>
    <dbReference type="NCBI Taxonomy" id="27848"/>
    <lineage>
        <taxon>Eukaryota</taxon>
        <taxon>Metazoa</taxon>
        <taxon>Spiralia</taxon>
        <taxon>Lophotrochozoa</taxon>
        <taxon>Platyhelminthes</taxon>
        <taxon>Trematoda</taxon>
        <taxon>Digenea</taxon>
        <taxon>Plagiorchiida</taxon>
        <taxon>Echinostomata</taxon>
        <taxon>Echinostomatoidea</taxon>
        <taxon>Echinostomatidae</taxon>
        <taxon>Echinostoma</taxon>
    </lineage>
</organism>
<feature type="region of interest" description="Disordered" evidence="1">
    <location>
        <begin position="828"/>
        <end position="848"/>
    </location>
</feature>
<evidence type="ECO:0000313" key="5">
    <source>
        <dbReference type="WBParaSite" id="ECPE_0001054401-mRNA-1"/>
    </source>
</evidence>
<dbReference type="PANTHER" id="PTHR36983">
    <property type="entry name" value="DNAJ HOMOLOG SUBFAMILY C MEMBER 13"/>
    <property type="match status" value="1"/>
</dbReference>
<evidence type="ECO:0000256" key="1">
    <source>
        <dbReference type="SAM" id="MobiDB-lite"/>
    </source>
</evidence>
<dbReference type="AlphaFoldDB" id="A0A183AU77"/>
<dbReference type="WBParaSite" id="ECPE_0001054401-mRNA-1">
    <property type="protein sequence ID" value="ECPE_0001054401-mRNA-1"/>
    <property type="gene ID" value="ECPE_0001054401"/>
</dbReference>
<name>A0A183AU77_9TREM</name>
<sequence length="848" mass="94381">MHCFENVFYAVFIFLFQNLPQLCCLSASCLASFCTDYWLCVTCYENGALYLLLRHVFAYDFTLEEGGVETTEATNDQVIANRLALLSLWAIGRMLNGFQSTHEVTEDSMLVREGPEISDALSRLTSPHFTRKIAELGTYDPSPVGRMTSPPAERDPPVIHDFPTDSPRGKYLRSLAKLLTTNSVNPYLIWDNRCRAELEVMLDTTISRLIKTGECDLNAATRFVHSTYAQELLIGEVFVRLYNRHPSYQLENPKSFAIDLLNFIEQQLPNLTPSEAVKADFPSRSSSPIDGEVDSPPSSPDLEEIDWAAEAMSISDQCASQMSSALEALCNVIRHNAGVELQCIGHFKLLFSVMEQHGYADLQTRALEVVQAVSRNNECLVDMAASQLLHSMVMLFPSLPQCHQLLVETFDHLVMSTALLKELVYCGGLIYLLEILVRSPVRRVREATISLLSHCLVDKQVGRRIQALLSQYLPPIFPETMRDTPEAFLTLFDSDQENPELIWNADFRQKLTTTLMEHTRTFYETQLKNPRIRWSLPDSFTVSYAEVLMKNATERMRTNADCTEEQQVLSSLGPVVVAGVYLHLYVASPGWVLRRPEVFLDSVLDSWIEAAGKLPSSALLLRLLTRSCAAVLKDRPGLLDSLPRKGYLHRVVDLLGEINDPEGAKAAVLLLHRMSSSKLCVQAMAERDTIGGLLRVVSCCIGEELGLVGETLFCIFDSPDSDPLIAQALKHDLISYVLQLLRNGLPSSVKEPGQTCAYLVKALKAMQRSPTYGSKVTEQLEAHPNWADYRDQSHALFLSNVPHSATAYLTAGPSAGSLHSGYLMASNTHEHIGPPPPPVAPPCTPPGY</sequence>
<dbReference type="GO" id="GO:2000641">
    <property type="term" value="P:regulation of early endosome to late endosome transport"/>
    <property type="evidence" value="ECO:0007669"/>
    <property type="project" value="InterPro"/>
</dbReference>
<evidence type="ECO:0000313" key="4">
    <source>
        <dbReference type="Proteomes" id="UP000272942"/>
    </source>
</evidence>
<dbReference type="GO" id="GO:0007032">
    <property type="term" value="P:endosome organization"/>
    <property type="evidence" value="ECO:0007669"/>
    <property type="project" value="InterPro"/>
</dbReference>
<keyword evidence="4" id="KW-1185">Reference proteome</keyword>
<dbReference type="InterPro" id="IPR044978">
    <property type="entry name" value="GRV2/DNAJC13"/>
</dbReference>
<evidence type="ECO:0000256" key="2">
    <source>
        <dbReference type="SAM" id="SignalP"/>
    </source>
</evidence>
<dbReference type="GO" id="GO:0010008">
    <property type="term" value="C:endosome membrane"/>
    <property type="evidence" value="ECO:0007669"/>
    <property type="project" value="TreeGrafter"/>
</dbReference>
<dbReference type="SUPFAM" id="SSF48371">
    <property type="entry name" value="ARM repeat"/>
    <property type="match status" value="1"/>
</dbReference>
<dbReference type="Gene3D" id="1.25.10.10">
    <property type="entry name" value="Leucine-rich Repeat Variant"/>
    <property type="match status" value="1"/>
</dbReference>